<evidence type="ECO:0000256" key="3">
    <source>
        <dbReference type="ARBA" id="ARBA00022490"/>
    </source>
</evidence>
<evidence type="ECO:0000256" key="9">
    <source>
        <dbReference type="ARBA" id="ARBA00023134"/>
    </source>
</evidence>
<dbReference type="GO" id="GO:0005525">
    <property type="term" value="F:GTP binding"/>
    <property type="evidence" value="ECO:0007669"/>
    <property type="project" value="UniProtKB-KW"/>
</dbReference>
<name>A0A0C3BQ09_SERVB</name>
<dbReference type="GO" id="GO:0006417">
    <property type="term" value="P:regulation of translation"/>
    <property type="evidence" value="ECO:0007669"/>
    <property type="project" value="UniProtKB-KW"/>
</dbReference>
<dbReference type="SUPFAM" id="SSF50465">
    <property type="entry name" value="EF-Tu/eEF-1alpha/eIF2-gamma C-terminal domain"/>
    <property type="match status" value="1"/>
</dbReference>
<dbReference type="InterPro" id="IPR009001">
    <property type="entry name" value="Transl_elong_EF1A/Init_IF2_C"/>
</dbReference>
<reference evidence="14 15" key="1">
    <citation type="submission" date="2014-04" db="EMBL/GenBank/DDBJ databases">
        <authorList>
            <consortium name="DOE Joint Genome Institute"/>
            <person name="Kuo A."/>
            <person name="Zuccaro A."/>
            <person name="Kohler A."/>
            <person name="Nagy L.G."/>
            <person name="Floudas D."/>
            <person name="Copeland A."/>
            <person name="Barry K.W."/>
            <person name="Cichocki N."/>
            <person name="Veneault-Fourrey C."/>
            <person name="LaButti K."/>
            <person name="Lindquist E.A."/>
            <person name="Lipzen A."/>
            <person name="Lundell T."/>
            <person name="Morin E."/>
            <person name="Murat C."/>
            <person name="Sun H."/>
            <person name="Tunlid A."/>
            <person name="Henrissat B."/>
            <person name="Grigoriev I.V."/>
            <person name="Hibbett D.S."/>
            <person name="Martin F."/>
            <person name="Nordberg H.P."/>
            <person name="Cantor M.N."/>
            <person name="Hua S.X."/>
        </authorList>
    </citation>
    <scope>NUCLEOTIDE SEQUENCE [LARGE SCALE GENOMIC DNA]</scope>
    <source>
        <strain evidence="14 15">MAFF 305830</strain>
    </source>
</reference>
<dbReference type="AlphaFoldDB" id="A0A0C3BQ09"/>
<dbReference type="FunFam" id="2.40.30.10:FF:000020">
    <property type="entry name" value="Translation elongation factor EF-1"/>
    <property type="match status" value="1"/>
</dbReference>
<reference evidence="15" key="2">
    <citation type="submission" date="2015-01" db="EMBL/GenBank/DDBJ databases">
        <title>Evolutionary Origins and Diversification of the Mycorrhizal Mutualists.</title>
        <authorList>
            <consortium name="DOE Joint Genome Institute"/>
            <consortium name="Mycorrhizal Genomics Consortium"/>
            <person name="Kohler A."/>
            <person name="Kuo A."/>
            <person name="Nagy L.G."/>
            <person name="Floudas D."/>
            <person name="Copeland A."/>
            <person name="Barry K.W."/>
            <person name="Cichocki N."/>
            <person name="Veneault-Fourrey C."/>
            <person name="LaButti K."/>
            <person name="Lindquist E.A."/>
            <person name="Lipzen A."/>
            <person name="Lundell T."/>
            <person name="Morin E."/>
            <person name="Murat C."/>
            <person name="Riley R."/>
            <person name="Ohm R."/>
            <person name="Sun H."/>
            <person name="Tunlid A."/>
            <person name="Henrissat B."/>
            <person name="Grigoriev I.V."/>
            <person name="Hibbett D.S."/>
            <person name="Martin F."/>
        </authorList>
    </citation>
    <scope>NUCLEOTIDE SEQUENCE [LARGE SCALE GENOMIC DNA]</scope>
    <source>
        <strain evidence="15">MAFF 305830</strain>
    </source>
</reference>
<evidence type="ECO:0000313" key="15">
    <source>
        <dbReference type="Proteomes" id="UP000054097"/>
    </source>
</evidence>
<dbReference type="InterPro" id="IPR000795">
    <property type="entry name" value="T_Tr_GTP-bd_dom"/>
</dbReference>
<sequence>MSRHRFVRNLALTNPQDDFEALSDGGEDENNEITPEQLAQMNSVREHIRAVIGPPKRSGISDKEIDDASWEYYFDLDQTMDHILEIQGRRNAAKERQAAKEREKQEKMAAMTGNARVGALRAGAPTKTSPKKSGKASGAATPVAAKMDQMDADMLALGLQDSTPLVMDTEEPPKISLAREKLLEEAKRAISGQGGDKLSLSIVIIGHVDAGKSTLVGRLMYDLGSIDQRKRAQTERSSEKMGKASFSWAWEMDSGVEERNRGITIDMAQSVLSLPNRTIVVLDAPGHKDFVPNMISGASQADTALLVVDATNGEFEAGFDKGGQTREHLLLVRSLGVQQLIVAVNKLDTVAWSEDRYNEIKESLGNFLVQSGFQQSKTSFVPVAGFLGVNLVDRLQPEATELEKWYTGPTLVETLDKLDPPGRAIEAPFRFPITNLFKGQNAASSGVAVSGKLVSGVVQVGERVRVVPGDESAVIKLIMADGESLPWAAAGSNVDIYLSNIDPIHLTIGSVLCPTSAVVPLVASFIAQVIIFDQSYPITVGASAELFHQSQNIPVTIVPLETLDRITGATIKSNPRVLSKGMSAKIRVAVRGSTISESSASASHARLPIETFKDNKDMGRILLRRNGETIAAGIILSLE</sequence>
<protein>
    <recommendedName>
        <fullName evidence="12">Elongation factor 1 alpha-like protein</fullName>
    </recommendedName>
</protein>
<dbReference type="CDD" id="cd04093">
    <property type="entry name" value="HBS1_C_III"/>
    <property type="match status" value="1"/>
</dbReference>
<dbReference type="InterPro" id="IPR054696">
    <property type="entry name" value="GTP-eEF1A_C"/>
</dbReference>
<keyword evidence="8" id="KW-0648">Protein biosynthesis</keyword>
<dbReference type="PROSITE" id="PS51722">
    <property type="entry name" value="G_TR_2"/>
    <property type="match status" value="1"/>
</dbReference>
<keyword evidence="7" id="KW-0810">Translation regulation</keyword>
<evidence type="ECO:0000256" key="10">
    <source>
        <dbReference type="ARBA" id="ARBA00049117"/>
    </source>
</evidence>
<organism evidence="14 15">
    <name type="scientific">Serendipita vermifera MAFF 305830</name>
    <dbReference type="NCBI Taxonomy" id="933852"/>
    <lineage>
        <taxon>Eukaryota</taxon>
        <taxon>Fungi</taxon>
        <taxon>Dikarya</taxon>
        <taxon>Basidiomycota</taxon>
        <taxon>Agaricomycotina</taxon>
        <taxon>Agaricomycetes</taxon>
        <taxon>Sebacinales</taxon>
        <taxon>Serendipitaceae</taxon>
        <taxon>Serendipita</taxon>
    </lineage>
</organism>
<dbReference type="OrthoDB" id="342024at2759"/>
<dbReference type="InterPro" id="IPR027417">
    <property type="entry name" value="P-loop_NTPase"/>
</dbReference>
<gene>
    <name evidence="14" type="ORF">M408DRAFT_326241</name>
</gene>
<dbReference type="Pfam" id="PF00009">
    <property type="entry name" value="GTP_EFTU"/>
    <property type="match status" value="1"/>
</dbReference>
<evidence type="ECO:0000256" key="5">
    <source>
        <dbReference type="ARBA" id="ARBA00022741"/>
    </source>
</evidence>
<dbReference type="PANTHER" id="PTHR23115">
    <property type="entry name" value="TRANSLATION FACTOR"/>
    <property type="match status" value="1"/>
</dbReference>
<dbReference type="InterPro" id="IPR009000">
    <property type="entry name" value="Transl_B-barrel_sf"/>
</dbReference>
<evidence type="ECO:0000256" key="8">
    <source>
        <dbReference type="ARBA" id="ARBA00022917"/>
    </source>
</evidence>
<dbReference type="SUPFAM" id="SSF50447">
    <property type="entry name" value="Translation proteins"/>
    <property type="match status" value="1"/>
</dbReference>
<keyword evidence="4" id="KW-0597">Phosphoprotein</keyword>
<dbReference type="Gene3D" id="3.40.50.300">
    <property type="entry name" value="P-loop containing nucleotide triphosphate hydrolases"/>
    <property type="match status" value="1"/>
</dbReference>
<evidence type="ECO:0000256" key="4">
    <source>
        <dbReference type="ARBA" id="ARBA00022553"/>
    </source>
</evidence>
<dbReference type="STRING" id="933852.A0A0C3BQ09"/>
<dbReference type="InterPro" id="IPR031157">
    <property type="entry name" value="G_TR_CS"/>
</dbReference>
<comment type="catalytic activity">
    <reaction evidence="10">
        <text>GTP + H2O = GDP + phosphate + H(+)</text>
        <dbReference type="Rhea" id="RHEA:19669"/>
        <dbReference type="ChEBI" id="CHEBI:15377"/>
        <dbReference type="ChEBI" id="CHEBI:15378"/>
        <dbReference type="ChEBI" id="CHEBI:37565"/>
        <dbReference type="ChEBI" id="CHEBI:43474"/>
        <dbReference type="ChEBI" id="CHEBI:58189"/>
    </reaction>
    <physiologicalReaction direction="left-to-right" evidence="10">
        <dbReference type="Rhea" id="RHEA:19670"/>
    </physiologicalReaction>
</comment>
<dbReference type="CDD" id="cd01883">
    <property type="entry name" value="EF1_alpha"/>
    <property type="match status" value="1"/>
</dbReference>
<dbReference type="InterPro" id="IPR015033">
    <property type="entry name" value="HBS1-like_N"/>
</dbReference>
<dbReference type="InterPro" id="IPR050100">
    <property type="entry name" value="TRAFAC_GTPase_members"/>
</dbReference>
<dbReference type="SUPFAM" id="SSF109732">
    <property type="entry name" value="HBS1-like domain"/>
    <property type="match status" value="1"/>
</dbReference>
<dbReference type="GO" id="GO:0003924">
    <property type="term" value="F:GTPase activity"/>
    <property type="evidence" value="ECO:0007669"/>
    <property type="project" value="InterPro"/>
</dbReference>
<dbReference type="Proteomes" id="UP000054097">
    <property type="component" value="Unassembled WGS sequence"/>
</dbReference>
<evidence type="ECO:0000259" key="13">
    <source>
        <dbReference type="PROSITE" id="PS51722"/>
    </source>
</evidence>
<dbReference type="GO" id="GO:0005829">
    <property type="term" value="C:cytosol"/>
    <property type="evidence" value="ECO:0007669"/>
    <property type="project" value="GOC"/>
</dbReference>
<proteinExistence type="inferred from homology"/>
<dbReference type="PROSITE" id="PS00301">
    <property type="entry name" value="G_TR_1"/>
    <property type="match status" value="1"/>
</dbReference>
<dbReference type="CDD" id="cd16267">
    <property type="entry name" value="HBS1-like_II"/>
    <property type="match status" value="1"/>
</dbReference>
<comment type="subcellular location">
    <subcellularLocation>
        <location evidence="1">Cytoplasm</location>
    </subcellularLocation>
</comment>
<keyword evidence="9" id="KW-0342">GTP-binding</keyword>
<evidence type="ECO:0000256" key="1">
    <source>
        <dbReference type="ARBA" id="ARBA00004496"/>
    </source>
</evidence>
<evidence type="ECO:0000313" key="14">
    <source>
        <dbReference type="EMBL" id="KIM33546.1"/>
    </source>
</evidence>
<dbReference type="GO" id="GO:0002184">
    <property type="term" value="P:cytoplasmic translational termination"/>
    <property type="evidence" value="ECO:0007669"/>
    <property type="project" value="UniProtKB-ARBA"/>
</dbReference>
<keyword evidence="3" id="KW-0963">Cytoplasm</keyword>
<accession>A0A0C3BQ09</accession>
<keyword evidence="5" id="KW-0547">Nucleotide-binding</keyword>
<keyword evidence="6" id="KW-0378">Hydrolase</keyword>
<comment type="similarity">
    <text evidence="2">Belongs to the TRAFAC class translation factor GTPase superfamily. Classic translation factor GTPase family. EF-Tu/EF-1A subfamily.</text>
</comment>
<dbReference type="HOGENOM" id="CLU_007265_3_5_1"/>
<feature type="domain" description="Tr-type G" evidence="13">
    <location>
        <begin position="197"/>
        <end position="423"/>
    </location>
</feature>
<evidence type="ECO:0000256" key="7">
    <source>
        <dbReference type="ARBA" id="ARBA00022845"/>
    </source>
</evidence>
<dbReference type="InterPro" id="IPR037189">
    <property type="entry name" value="HBS1-like_N_sf"/>
</dbReference>
<comment type="subunit">
    <text evidence="11">Component of the Dom34-Hbs1 complex, also named Pelota-HBS1L complex, composed of dom34 and hbs1.</text>
</comment>
<evidence type="ECO:0000256" key="6">
    <source>
        <dbReference type="ARBA" id="ARBA00022801"/>
    </source>
</evidence>
<dbReference type="SUPFAM" id="SSF52540">
    <property type="entry name" value="P-loop containing nucleoside triphosphate hydrolases"/>
    <property type="match status" value="1"/>
</dbReference>
<evidence type="ECO:0000256" key="2">
    <source>
        <dbReference type="ARBA" id="ARBA00007249"/>
    </source>
</evidence>
<dbReference type="FunFam" id="3.40.50.300:FF:000204">
    <property type="entry name" value="Translation elongation factor Tu"/>
    <property type="match status" value="1"/>
</dbReference>
<dbReference type="Pfam" id="PF22594">
    <property type="entry name" value="GTP-eEF1A_C"/>
    <property type="match status" value="1"/>
</dbReference>
<dbReference type="EMBL" id="KN824278">
    <property type="protein sequence ID" value="KIM33546.1"/>
    <property type="molecule type" value="Genomic_DNA"/>
</dbReference>
<dbReference type="Gene3D" id="2.40.30.10">
    <property type="entry name" value="Translation factors"/>
    <property type="match status" value="2"/>
</dbReference>
<evidence type="ECO:0000256" key="12">
    <source>
        <dbReference type="ARBA" id="ARBA00074866"/>
    </source>
</evidence>
<evidence type="ECO:0000256" key="11">
    <source>
        <dbReference type="ARBA" id="ARBA00063537"/>
    </source>
</evidence>
<dbReference type="PRINTS" id="PR00315">
    <property type="entry name" value="ELONGATNFCT"/>
</dbReference>
<keyword evidence="15" id="KW-1185">Reference proteome</keyword>
<dbReference type="GO" id="GO:1990533">
    <property type="term" value="C:Dom34-Hbs1 complex"/>
    <property type="evidence" value="ECO:0007669"/>
    <property type="project" value="UniProtKB-ARBA"/>
</dbReference>
<dbReference type="Pfam" id="PF08938">
    <property type="entry name" value="HBS1_N"/>
    <property type="match status" value="1"/>
</dbReference>